<protein>
    <submittedName>
        <fullName evidence="2">Uncharacterized protein</fullName>
    </submittedName>
</protein>
<evidence type="ECO:0000313" key="2">
    <source>
        <dbReference type="EMBL" id="ORY31688.1"/>
    </source>
</evidence>
<comment type="caution">
    <text evidence="2">The sequence shown here is derived from an EMBL/GenBank/DDBJ whole genome shotgun (WGS) entry which is preliminary data.</text>
</comment>
<organism evidence="2 3">
    <name type="scientific">Neocallimastix californiae</name>
    <dbReference type="NCBI Taxonomy" id="1754190"/>
    <lineage>
        <taxon>Eukaryota</taxon>
        <taxon>Fungi</taxon>
        <taxon>Fungi incertae sedis</taxon>
        <taxon>Chytridiomycota</taxon>
        <taxon>Chytridiomycota incertae sedis</taxon>
        <taxon>Neocallimastigomycetes</taxon>
        <taxon>Neocallimastigales</taxon>
        <taxon>Neocallimastigaceae</taxon>
        <taxon>Neocallimastix</taxon>
    </lineage>
</organism>
<keyword evidence="3" id="KW-1185">Reference proteome</keyword>
<name>A0A1Y2BA07_9FUNG</name>
<dbReference type="Proteomes" id="UP000193920">
    <property type="component" value="Unassembled WGS sequence"/>
</dbReference>
<keyword evidence="1" id="KW-1133">Transmembrane helix</keyword>
<gene>
    <name evidence="2" type="ORF">LY90DRAFT_76394</name>
</gene>
<sequence length="108" mass="12736">MIEIIFRYIFIILFFIITIYGKDITLNAIAYSLYEDDKIYPSVIDDFNEYSKKNNLGIKINLIVSAIKSSTENESYGSMVESLLKKKKINMIYTFMIMLILKHMDHIY</sequence>
<keyword evidence="1" id="KW-0812">Transmembrane</keyword>
<evidence type="ECO:0000256" key="1">
    <source>
        <dbReference type="SAM" id="Phobius"/>
    </source>
</evidence>
<keyword evidence="1" id="KW-0472">Membrane</keyword>
<dbReference type="AlphaFoldDB" id="A0A1Y2BA07"/>
<evidence type="ECO:0000313" key="3">
    <source>
        <dbReference type="Proteomes" id="UP000193920"/>
    </source>
</evidence>
<feature type="transmembrane region" description="Helical" evidence="1">
    <location>
        <begin position="5"/>
        <end position="21"/>
    </location>
</feature>
<reference evidence="2 3" key="1">
    <citation type="submission" date="2016-08" db="EMBL/GenBank/DDBJ databases">
        <title>A Parts List for Fungal Cellulosomes Revealed by Comparative Genomics.</title>
        <authorList>
            <consortium name="DOE Joint Genome Institute"/>
            <person name="Haitjema C.H."/>
            <person name="Gilmore S.P."/>
            <person name="Henske J.K."/>
            <person name="Solomon K.V."/>
            <person name="De Groot R."/>
            <person name="Kuo A."/>
            <person name="Mondo S.J."/>
            <person name="Salamov A.A."/>
            <person name="Labutti K."/>
            <person name="Zhao Z."/>
            <person name="Chiniquy J."/>
            <person name="Barry K."/>
            <person name="Brewer H.M."/>
            <person name="Purvine S.O."/>
            <person name="Wright A.T."/>
            <person name="Boxma B."/>
            <person name="Van Alen T."/>
            <person name="Hackstein J.H."/>
            <person name="Baker S.E."/>
            <person name="Grigoriev I.V."/>
            <person name="O'Malley M.A."/>
        </authorList>
    </citation>
    <scope>NUCLEOTIDE SEQUENCE [LARGE SCALE GENOMIC DNA]</scope>
    <source>
        <strain evidence="2 3">G1</strain>
    </source>
</reference>
<proteinExistence type="predicted"/>
<dbReference type="EMBL" id="MCOG01000168">
    <property type="protein sequence ID" value="ORY31688.1"/>
    <property type="molecule type" value="Genomic_DNA"/>
</dbReference>
<accession>A0A1Y2BA07</accession>